<dbReference type="GO" id="GO:0006813">
    <property type="term" value="P:potassium ion transport"/>
    <property type="evidence" value="ECO:0007669"/>
    <property type="project" value="InterPro"/>
</dbReference>
<keyword evidence="1" id="KW-0812">Transmembrane</keyword>
<organism evidence="3 4">
    <name type="scientific">Nitrosomonas supralitoralis</name>
    <dbReference type="NCBI Taxonomy" id="2116706"/>
    <lineage>
        <taxon>Bacteria</taxon>
        <taxon>Pseudomonadati</taxon>
        <taxon>Pseudomonadota</taxon>
        <taxon>Betaproteobacteria</taxon>
        <taxon>Nitrosomonadales</taxon>
        <taxon>Nitrosomonadaceae</taxon>
        <taxon>Nitrosomonas</taxon>
    </lineage>
</organism>
<name>A0A2P7NTT4_9PROT</name>
<proteinExistence type="predicted"/>
<dbReference type="OrthoDB" id="9781411at2"/>
<dbReference type="InterPro" id="IPR003148">
    <property type="entry name" value="RCK_N"/>
</dbReference>
<dbReference type="InterPro" id="IPR050721">
    <property type="entry name" value="Trk_Ktr_HKT_K-transport"/>
</dbReference>
<reference evidence="3 4" key="1">
    <citation type="submission" date="2018-03" db="EMBL/GenBank/DDBJ databases">
        <title>Draft genome of Nitrosomonas supralitoralis APG5.</title>
        <authorList>
            <person name="Urakawa H."/>
            <person name="Lopez J.V."/>
        </authorList>
    </citation>
    <scope>NUCLEOTIDE SEQUENCE [LARGE SCALE GENOMIC DNA]</scope>
    <source>
        <strain evidence="3 4">APG5</strain>
    </source>
</reference>
<keyword evidence="4" id="KW-1185">Reference proteome</keyword>
<evidence type="ECO:0000256" key="1">
    <source>
        <dbReference type="SAM" id="Phobius"/>
    </source>
</evidence>
<dbReference type="AlphaFoldDB" id="A0A2P7NTT4"/>
<dbReference type="InterPro" id="IPR036291">
    <property type="entry name" value="NAD(P)-bd_dom_sf"/>
</dbReference>
<feature type="transmembrane region" description="Helical" evidence="1">
    <location>
        <begin position="42"/>
        <end position="64"/>
    </location>
</feature>
<feature type="transmembrane region" description="Helical" evidence="1">
    <location>
        <begin position="76"/>
        <end position="100"/>
    </location>
</feature>
<keyword evidence="1" id="KW-0472">Membrane</keyword>
<evidence type="ECO:0000259" key="2">
    <source>
        <dbReference type="PROSITE" id="PS51201"/>
    </source>
</evidence>
<feature type="domain" description="RCK N-terminal" evidence="2">
    <location>
        <begin position="123"/>
        <end position="245"/>
    </location>
</feature>
<feature type="transmembrane region" description="Helical" evidence="1">
    <location>
        <begin position="12"/>
        <end position="36"/>
    </location>
</feature>
<accession>A0A2P7NTT4</accession>
<keyword evidence="1" id="KW-1133">Transmembrane helix</keyword>
<dbReference type="PROSITE" id="PS51201">
    <property type="entry name" value="RCK_N"/>
    <property type="match status" value="1"/>
</dbReference>
<dbReference type="Pfam" id="PF02254">
    <property type="entry name" value="TrkA_N"/>
    <property type="match status" value="2"/>
</dbReference>
<dbReference type="RefSeq" id="WP_106707318.1">
    <property type="nucleotide sequence ID" value="NZ_PXXU01000033.1"/>
</dbReference>
<evidence type="ECO:0000313" key="3">
    <source>
        <dbReference type="EMBL" id="PSJ16882.1"/>
    </source>
</evidence>
<comment type="caution">
    <text evidence="3">The sequence shown here is derived from an EMBL/GenBank/DDBJ whole genome shotgun (WGS) entry which is preliminary data.</text>
</comment>
<dbReference type="SUPFAM" id="SSF51735">
    <property type="entry name" value="NAD(P)-binding Rossmann-fold domains"/>
    <property type="match status" value="2"/>
</dbReference>
<gene>
    <name evidence="3" type="ORF">C7H79_10995</name>
</gene>
<dbReference type="Gene3D" id="3.40.50.720">
    <property type="entry name" value="NAD(P)-binding Rossmann-like Domain"/>
    <property type="match status" value="2"/>
</dbReference>
<sequence>MNNIVFLILRRIRAPLIAVIISFGIAVLGLTLMPGIEVEGEIFYLSLFQAFYIISYTATTIGFGEVPHEFSTTQRLWMTFSIYLTVISWFYAIGNIIALFQDVSLNIAITTSRFTKTVKRLRDPFYIICGYGETGSLLVNSLDRMHIRVVVIEILQDRINDLELEDYQYDIPALCADAQLSDVLIKAGIRHSMCAGIAALTNNDHANLAVAIAAKIISPSLMVLGRAENADTAANMESFKTDHIINPYTLFGDHLAMQVHALGIYLLHEWLTGIPGQSLLSPDCPPIGKWVVCGYGRFGKSVVNSLQREDFTITIIEANPELTGCEECIIGNGTESKTLEEADIKNALGIVAGTDNDVNNLSIVITAREMNPELFVVIRKNKRYNDILFDHYKANITMQPSNIIAHECLAHMISPLLAGFLSLVRIQTNVWANQLISRLVDTIGEQVPETWTIIIDDFQAPAVITLLSQGVTVTLDNLARDPSNRDTKLELIPLMLIRDGIPLLLPACDFHIKNHDQILFCGRMNARKTFSIVLGNYNVLSYIISGEVIADGLVWRWLNKKFRRKAGTLP</sequence>
<dbReference type="Proteomes" id="UP000241912">
    <property type="component" value="Unassembled WGS sequence"/>
</dbReference>
<evidence type="ECO:0000313" key="4">
    <source>
        <dbReference type="Proteomes" id="UP000241912"/>
    </source>
</evidence>
<dbReference type="SUPFAM" id="SSF81324">
    <property type="entry name" value="Voltage-gated potassium channels"/>
    <property type="match status" value="1"/>
</dbReference>
<protein>
    <submittedName>
        <fullName evidence="3">Potassium transporter TrkA</fullName>
    </submittedName>
</protein>
<dbReference type="PANTHER" id="PTHR43833">
    <property type="entry name" value="POTASSIUM CHANNEL PROTEIN 2-RELATED-RELATED"/>
    <property type="match status" value="1"/>
</dbReference>
<dbReference type="EMBL" id="PXXU01000033">
    <property type="protein sequence ID" value="PSJ16882.1"/>
    <property type="molecule type" value="Genomic_DNA"/>
</dbReference>